<gene>
    <name evidence="1" type="ORF">B296_00055831</name>
</gene>
<dbReference type="EMBL" id="AMZH03029957">
    <property type="protein sequence ID" value="RRT33072.1"/>
    <property type="molecule type" value="Genomic_DNA"/>
</dbReference>
<reference evidence="1 2" key="1">
    <citation type="journal article" date="2014" name="Agronomy (Basel)">
        <title>A Draft Genome Sequence for Ensete ventricosum, the Drought-Tolerant Tree Against Hunger.</title>
        <authorList>
            <person name="Harrison J."/>
            <person name="Moore K.A."/>
            <person name="Paszkiewicz K."/>
            <person name="Jones T."/>
            <person name="Grant M."/>
            <person name="Ambacheew D."/>
            <person name="Muzemil S."/>
            <person name="Studholme D.J."/>
        </authorList>
    </citation>
    <scope>NUCLEOTIDE SEQUENCE [LARGE SCALE GENOMIC DNA]</scope>
</reference>
<comment type="caution">
    <text evidence="1">The sequence shown here is derived from an EMBL/GenBank/DDBJ whole genome shotgun (WGS) entry which is preliminary data.</text>
</comment>
<protein>
    <submittedName>
        <fullName evidence="1">Uncharacterized protein</fullName>
    </submittedName>
</protein>
<evidence type="ECO:0000313" key="2">
    <source>
        <dbReference type="Proteomes" id="UP000287651"/>
    </source>
</evidence>
<dbReference type="Proteomes" id="UP000287651">
    <property type="component" value="Unassembled WGS sequence"/>
</dbReference>
<name>A0A426X0Q1_ENSVE</name>
<sequence length="98" mass="10633">MATTVTTAAVASSSSYVASISRVLHRDSGSQSRHALAAKGCSFSPSIARYSCGSYCSFCFKISFRKWVTDGEWRKRKERGGCLLDGVANHPGFEVCPF</sequence>
<evidence type="ECO:0000313" key="1">
    <source>
        <dbReference type="EMBL" id="RRT33072.1"/>
    </source>
</evidence>
<proteinExistence type="predicted"/>
<accession>A0A426X0Q1</accession>
<organism evidence="1 2">
    <name type="scientific">Ensete ventricosum</name>
    <name type="common">Abyssinian banana</name>
    <name type="synonym">Musa ensete</name>
    <dbReference type="NCBI Taxonomy" id="4639"/>
    <lineage>
        <taxon>Eukaryota</taxon>
        <taxon>Viridiplantae</taxon>
        <taxon>Streptophyta</taxon>
        <taxon>Embryophyta</taxon>
        <taxon>Tracheophyta</taxon>
        <taxon>Spermatophyta</taxon>
        <taxon>Magnoliopsida</taxon>
        <taxon>Liliopsida</taxon>
        <taxon>Zingiberales</taxon>
        <taxon>Musaceae</taxon>
        <taxon>Ensete</taxon>
    </lineage>
</organism>
<dbReference type="AlphaFoldDB" id="A0A426X0Q1"/>